<evidence type="ECO:0000313" key="2">
    <source>
        <dbReference type="Proteomes" id="UP000694843"/>
    </source>
</evidence>
<keyword evidence="2" id="KW-1185">Reference proteome</keyword>
<proteinExistence type="predicted"/>
<name>A0A8B7PRJ5_HYAAZ</name>
<evidence type="ECO:0000256" key="1">
    <source>
        <dbReference type="SAM" id="MobiDB-lite"/>
    </source>
</evidence>
<feature type="compositionally biased region" description="Basic and acidic residues" evidence="1">
    <location>
        <begin position="836"/>
        <end position="848"/>
    </location>
</feature>
<dbReference type="KEGG" id="hazt:108683317"/>
<reference evidence="3" key="1">
    <citation type="submission" date="2025-08" db="UniProtKB">
        <authorList>
            <consortium name="RefSeq"/>
        </authorList>
    </citation>
    <scope>IDENTIFICATION</scope>
    <source>
        <tissue evidence="3">Whole organism</tissue>
    </source>
</reference>
<feature type="compositionally biased region" description="Low complexity" evidence="1">
    <location>
        <begin position="794"/>
        <end position="803"/>
    </location>
</feature>
<dbReference type="RefSeq" id="XP_018028111.1">
    <property type="nucleotide sequence ID" value="XM_018172622.2"/>
</dbReference>
<accession>A0A8B7PRJ5</accession>
<evidence type="ECO:0000313" key="3">
    <source>
        <dbReference type="RefSeq" id="XP_018028111.1"/>
    </source>
</evidence>
<feature type="compositionally biased region" description="Polar residues" evidence="1">
    <location>
        <begin position="761"/>
        <end position="776"/>
    </location>
</feature>
<dbReference type="AlphaFoldDB" id="A0A8B7PRJ5"/>
<sequence>MDKQNGPLELTTNSAPRPRSRPQLKKVSHEELQALASKSIPAVKPLNIFNQDNLRPPHSDTMNYISNYFPVNPQPALYKNRNAANLPYTHVREPDITTGSPNTTLSMAFPTTANWPQPQSSSHASSTHCSTIAQPIASSTPTLDQSLSSSNSGASIPSTIQNINIATATNLSQAPLDLHFRVPNTVHSNMSQTSQRFANPSYNSHTISPSMITHNLNSFSYPHKTVANPCSGLPDIPSQQSNKHFPIYPPNVMLGPTGTMHYGDRMTMARPRINQGYLSPFETPLHQTRQQANGFYGNNICTPPMHGLNNLTNSVCSPYDYTRNFYDFRQAPRTPFHIPRPALPTYEQNVGLASPFNASQKTARLSQSAMSFSSTVPSPQLDVNDCSSIGAKEKQPNISQTFETMISPLKGSSMNVFDESMRPLDLRSSMAMSPLNHNHLPGQHGPTRTSTPKLTNNNQFQKNEHHLNTLQNVEPRSQDNKYRIKKKNDNFLQSHPPYQPYRYQHYRHQRHEYPASQSLQKSYQEPGMTQNLEIASHLAFQQQPAQVNEGNVDRPIWHSQGITSSAIEASIPENSSTADNQAQNKNTIDDLRNFRRNVEPRHIEQGLFETRKKKYQEDHLHSKNVTEPLHQILPEELDKRQVSPGQIFHDSLVNCQQVPHLSISSSEVQTRYVERPSEQMVLDQGMAEVIPKQPRIPNKSKLVTLNKTLEFKPRNMKSAPPKPRAPKKTTIQKPRMPKKSRIFQAGITEEAAKINQHEPGSVSNQPSTESTEGQDSTQLEDLIQNALLELQNNCSSSQNQSLNSRKKPAPPKPTAPKKTTIEKPRMPKKTTITRAEITEEAAKTKQHEPGSVSNQPSTESTESQDSTQLDDLIRNALLELQNNCSSLQDELSIDEAPKSVELERNVKSLSSPNDSNLANMEKYPVLREILIGNVTEYRPQSSSDSLSLKNSTQEKDEPWQVEVVFVGNSNSSANEENKGVDGDDPFCRSNDRHDECLLEYDIDVHQIEDQLSKAVNNEAITDLILPHCSSIMSPLSLPDTPSQTEMEN</sequence>
<dbReference type="GeneID" id="108683317"/>
<protein>
    <submittedName>
        <fullName evidence="3">Uncharacterized protein LOC108683317</fullName>
    </submittedName>
</protein>
<gene>
    <name evidence="3" type="primary">LOC108683317</name>
</gene>
<feature type="region of interest" description="Disordered" evidence="1">
    <location>
        <begin position="794"/>
        <end position="866"/>
    </location>
</feature>
<feature type="region of interest" description="Disordered" evidence="1">
    <location>
        <begin position="709"/>
        <end position="739"/>
    </location>
</feature>
<feature type="region of interest" description="Disordered" evidence="1">
    <location>
        <begin position="1"/>
        <end position="26"/>
    </location>
</feature>
<feature type="region of interest" description="Disordered" evidence="1">
    <location>
        <begin position="753"/>
        <end position="776"/>
    </location>
</feature>
<feature type="compositionally biased region" description="Low complexity" evidence="1">
    <location>
        <begin position="857"/>
        <end position="866"/>
    </location>
</feature>
<dbReference type="Proteomes" id="UP000694843">
    <property type="component" value="Unplaced"/>
</dbReference>
<organism evidence="2 3">
    <name type="scientific">Hyalella azteca</name>
    <name type="common">Amphipod</name>
    <dbReference type="NCBI Taxonomy" id="294128"/>
    <lineage>
        <taxon>Eukaryota</taxon>
        <taxon>Metazoa</taxon>
        <taxon>Ecdysozoa</taxon>
        <taxon>Arthropoda</taxon>
        <taxon>Crustacea</taxon>
        <taxon>Multicrustacea</taxon>
        <taxon>Malacostraca</taxon>
        <taxon>Eumalacostraca</taxon>
        <taxon>Peracarida</taxon>
        <taxon>Amphipoda</taxon>
        <taxon>Senticaudata</taxon>
        <taxon>Talitrida</taxon>
        <taxon>Talitroidea</taxon>
        <taxon>Hyalellidae</taxon>
        <taxon>Hyalella</taxon>
    </lineage>
</organism>